<dbReference type="GO" id="GO:0006412">
    <property type="term" value="P:translation"/>
    <property type="evidence" value="ECO:0007669"/>
    <property type="project" value="InterPro"/>
</dbReference>
<dbReference type="GO" id="GO:0005737">
    <property type="term" value="C:cytoplasm"/>
    <property type="evidence" value="ECO:0007669"/>
    <property type="project" value="UniProtKB-ARBA"/>
</dbReference>
<organism evidence="4 5">
    <name type="scientific">Micromonas commoda (strain RCC299 / NOUM17 / CCMP2709)</name>
    <name type="common">Picoplanktonic green alga</name>
    <dbReference type="NCBI Taxonomy" id="296587"/>
    <lineage>
        <taxon>Eukaryota</taxon>
        <taxon>Viridiplantae</taxon>
        <taxon>Chlorophyta</taxon>
        <taxon>Mamiellophyceae</taxon>
        <taxon>Mamiellales</taxon>
        <taxon>Mamiellaceae</taxon>
        <taxon>Micromonas</taxon>
    </lineage>
</organism>
<dbReference type="InterPro" id="IPR011332">
    <property type="entry name" value="Ribosomal_zn-bd"/>
</dbReference>
<dbReference type="InterPro" id="IPR001705">
    <property type="entry name" value="Ribosomal_bL33"/>
</dbReference>
<protein>
    <recommendedName>
        <fullName evidence="6">Ribosomal protein L33</fullName>
    </recommendedName>
</protein>
<evidence type="ECO:0000256" key="2">
    <source>
        <dbReference type="ARBA" id="ARBA00022980"/>
    </source>
</evidence>
<dbReference type="PANTHER" id="PTHR43168">
    <property type="entry name" value="50S RIBOSOMAL PROTEIN L33, CHLOROPLASTIC"/>
    <property type="match status" value="1"/>
</dbReference>
<evidence type="ECO:0000313" key="4">
    <source>
        <dbReference type="EMBL" id="ACO66806.1"/>
    </source>
</evidence>
<accession>C1EF84</accession>
<dbReference type="Pfam" id="PF00471">
    <property type="entry name" value="Ribosomal_L33"/>
    <property type="match status" value="1"/>
</dbReference>
<dbReference type="NCBIfam" id="TIGR01023">
    <property type="entry name" value="rpmG_bact"/>
    <property type="match status" value="1"/>
</dbReference>
<dbReference type="OrthoDB" id="361870at2759"/>
<keyword evidence="2" id="KW-0689">Ribosomal protein</keyword>
<dbReference type="KEGG" id="mis:MICPUN_103854"/>
<keyword evidence="3" id="KW-0687">Ribonucleoprotein</keyword>
<dbReference type="Gene3D" id="2.20.28.120">
    <property type="entry name" value="Ribosomal protein L33"/>
    <property type="match status" value="1"/>
</dbReference>
<dbReference type="GO" id="GO:0005840">
    <property type="term" value="C:ribosome"/>
    <property type="evidence" value="ECO:0007669"/>
    <property type="project" value="UniProtKB-KW"/>
</dbReference>
<dbReference type="InterPro" id="IPR038584">
    <property type="entry name" value="Ribosomal_bL33_sf"/>
</dbReference>
<dbReference type="NCBIfam" id="NF001860">
    <property type="entry name" value="PRK00595.1"/>
    <property type="match status" value="1"/>
</dbReference>
<dbReference type="SUPFAM" id="SSF57829">
    <property type="entry name" value="Zn-binding ribosomal proteins"/>
    <property type="match status" value="1"/>
</dbReference>
<dbReference type="OMA" id="CYCRKHT"/>
<comment type="similarity">
    <text evidence="1">Belongs to the bacterial ribosomal protein bL33 family.</text>
</comment>
<dbReference type="FunCoup" id="C1EF84">
    <property type="interactions" value="26"/>
</dbReference>
<dbReference type="EMBL" id="CP001331">
    <property type="protein sequence ID" value="ACO66806.1"/>
    <property type="molecule type" value="Genomic_DNA"/>
</dbReference>
<dbReference type="InParanoid" id="C1EF84"/>
<evidence type="ECO:0000313" key="5">
    <source>
        <dbReference type="Proteomes" id="UP000002009"/>
    </source>
</evidence>
<dbReference type="GO" id="GO:1990904">
    <property type="term" value="C:ribonucleoprotein complex"/>
    <property type="evidence" value="ECO:0007669"/>
    <property type="project" value="UniProtKB-KW"/>
</dbReference>
<dbReference type="Proteomes" id="UP000002009">
    <property type="component" value="Chromosome 13"/>
</dbReference>
<evidence type="ECO:0000256" key="1">
    <source>
        <dbReference type="ARBA" id="ARBA00007596"/>
    </source>
</evidence>
<evidence type="ECO:0008006" key="6">
    <source>
        <dbReference type="Google" id="ProtNLM"/>
    </source>
</evidence>
<reference evidence="4 5" key="1">
    <citation type="journal article" date="2009" name="Science">
        <title>Green evolution and dynamic adaptations revealed by genomes of the marine picoeukaryotes Micromonas.</title>
        <authorList>
            <person name="Worden A.Z."/>
            <person name="Lee J.H."/>
            <person name="Mock T."/>
            <person name="Rouze P."/>
            <person name="Simmons M.P."/>
            <person name="Aerts A.L."/>
            <person name="Allen A.E."/>
            <person name="Cuvelier M.L."/>
            <person name="Derelle E."/>
            <person name="Everett M.V."/>
            <person name="Foulon E."/>
            <person name="Grimwood J."/>
            <person name="Gundlach H."/>
            <person name="Henrissat B."/>
            <person name="Napoli C."/>
            <person name="McDonald S.M."/>
            <person name="Parker M.S."/>
            <person name="Rombauts S."/>
            <person name="Salamov A."/>
            <person name="Von Dassow P."/>
            <person name="Badger J.H."/>
            <person name="Coutinho P.M."/>
            <person name="Demir E."/>
            <person name="Dubchak I."/>
            <person name="Gentemann C."/>
            <person name="Eikrem W."/>
            <person name="Gready J.E."/>
            <person name="John U."/>
            <person name="Lanier W."/>
            <person name="Lindquist E.A."/>
            <person name="Lucas S."/>
            <person name="Mayer K.F."/>
            <person name="Moreau H."/>
            <person name="Not F."/>
            <person name="Otillar R."/>
            <person name="Panaud O."/>
            <person name="Pangilinan J."/>
            <person name="Paulsen I."/>
            <person name="Piegu B."/>
            <person name="Poliakov A."/>
            <person name="Robbens S."/>
            <person name="Schmutz J."/>
            <person name="Toulza E."/>
            <person name="Wyss T."/>
            <person name="Zelensky A."/>
            <person name="Zhou K."/>
            <person name="Armbrust E.V."/>
            <person name="Bhattacharya D."/>
            <person name="Goodenough U.W."/>
            <person name="Van de Peer Y."/>
            <person name="Grigoriev I.V."/>
        </authorList>
    </citation>
    <scope>NUCLEOTIDE SEQUENCE [LARGE SCALE GENOMIC DNA]</scope>
    <source>
        <strain evidence="5">RCC299 / NOUM17</strain>
    </source>
</reference>
<evidence type="ECO:0000256" key="3">
    <source>
        <dbReference type="ARBA" id="ARBA00023274"/>
    </source>
</evidence>
<sequence>MSTVSSALSARRAVAAPVAARAPVVAAPAQRGSLVVVAASKKKDVRLTITLECTEQKESGVAGMSRYMTQKNRRNTSQRLELMKYNPYLRKHTLHRELKK</sequence>
<dbReference type="PANTHER" id="PTHR43168:SF2">
    <property type="entry name" value="LARGE RIBOSOMAL SUBUNIT PROTEIN BL33C"/>
    <property type="match status" value="1"/>
</dbReference>
<dbReference type="AlphaFoldDB" id="C1EF84"/>
<keyword evidence="5" id="KW-1185">Reference proteome</keyword>
<dbReference type="GO" id="GO:0003735">
    <property type="term" value="F:structural constituent of ribosome"/>
    <property type="evidence" value="ECO:0007669"/>
    <property type="project" value="InterPro"/>
</dbReference>
<dbReference type="eggNOG" id="ENOG502S81M">
    <property type="taxonomic scope" value="Eukaryota"/>
</dbReference>
<dbReference type="GeneID" id="8248718"/>
<proteinExistence type="inferred from homology"/>
<gene>
    <name evidence="4" type="ORF">MICPUN_103854</name>
</gene>
<dbReference type="RefSeq" id="XP_002505548.1">
    <property type="nucleotide sequence ID" value="XM_002505502.1"/>
</dbReference>
<dbReference type="NCBIfam" id="NF001764">
    <property type="entry name" value="PRK00504.1"/>
    <property type="match status" value="1"/>
</dbReference>
<dbReference type="STRING" id="296587.C1EF84"/>
<dbReference type="HAMAP" id="MF_00294">
    <property type="entry name" value="Ribosomal_bL33"/>
    <property type="match status" value="1"/>
</dbReference>
<name>C1EF84_MICCC</name>